<name>A0AAD1SBC1_PELCU</name>
<proteinExistence type="predicted"/>
<evidence type="ECO:0000313" key="2">
    <source>
        <dbReference type="EMBL" id="CAH2296146.1"/>
    </source>
</evidence>
<gene>
    <name evidence="2" type="ORF">PECUL_23A001074</name>
</gene>
<evidence type="ECO:0000256" key="1">
    <source>
        <dbReference type="SAM" id="Phobius"/>
    </source>
</evidence>
<keyword evidence="1" id="KW-0472">Membrane</keyword>
<keyword evidence="1" id="KW-1133">Transmembrane helix</keyword>
<keyword evidence="3" id="KW-1185">Reference proteome</keyword>
<dbReference type="Proteomes" id="UP001295444">
    <property type="component" value="Chromosome 05"/>
</dbReference>
<reference evidence="2" key="1">
    <citation type="submission" date="2022-03" db="EMBL/GenBank/DDBJ databases">
        <authorList>
            <person name="Alioto T."/>
            <person name="Alioto T."/>
            <person name="Gomez Garrido J."/>
        </authorList>
    </citation>
    <scope>NUCLEOTIDE SEQUENCE</scope>
</reference>
<protein>
    <recommendedName>
        <fullName evidence="4">Reverse transcriptase domain-containing protein</fullName>
    </recommendedName>
</protein>
<keyword evidence="1" id="KW-0812">Transmembrane</keyword>
<sequence length="103" mass="11677">MTSCPLLYWLDALLERHMKFQLIVYMSPLTLAVEPFLTAILNNNNIRGYQYSVGEVKVSAFADDVLFTIRDPLRTLPQVQTINADKCEILGISVPPNLQSHIQ</sequence>
<feature type="transmembrane region" description="Helical" evidence="1">
    <location>
        <begin position="20"/>
        <end position="41"/>
    </location>
</feature>
<dbReference type="AlphaFoldDB" id="A0AAD1SBC1"/>
<accession>A0AAD1SBC1</accession>
<dbReference type="EMBL" id="OW240916">
    <property type="protein sequence ID" value="CAH2296146.1"/>
    <property type="molecule type" value="Genomic_DNA"/>
</dbReference>
<evidence type="ECO:0008006" key="4">
    <source>
        <dbReference type="Google" id="ProtNLM"/>
    </source>
</evidence>
<evidence type="ECO:0000313" key="3">
    <source>
        <dbReference type="Proteomes" id="UP001295444"/>
    </source>
</evidence>
<organism evidence="2 3">
    <name type="scientific">Pelobates cultripes</name>
    <name type="common">Western spadefoot toad</name>
    <dbReference type="NCBI Taxonomy" id="61616"/>
    <lineage>
        <taxon>Eukaryota</taxon>
        <taxon>Metazoa</taxon>
        <taxon>Chordata</taxon>
        <taxon>Craniata</taxon>
        <taxon>Vertebrata</taxon>
        <taxon>Euteleostomi</taxon>
        <taxon>Amphibia</taxon>
        <taxon>Batrachia</taxon>
        <taxon>Anura</taxon>
        <taxon>Pelobatoidea</taxon>
        <taxon>Pelobatidae</taxon>
        <taxon>Pelobates</taxon>
    </lineage>
</organism>